<feature type="transmembrane region" description="Helical" evidence="1">
    <location>
        <begin position="94"/>
        <end position="114"/>
    </location>
</feature>
<organism evidence="2 3">
    <name type="scientific">Kaistia geumhonensis</name>
    <dbReference type="NCBI Taxonomy" id="410839"/>
    <lineage>
        <taxon>Bacteria</taxon>
        <taxon>Pseudomonadati</taxon>
        <taxon>Pseudomonadota</taxon>
        <taxon>Alphaproteobacteria</taxon>
        <taxon>Hyphomicrobiales</taxon>
        <taxon>Kaistiaceae</taxon>
        <taxon>Kaistia</taxon>
    </lineage>
</organism>
<gene>
    <name evidence="2" type="ORF">QO015_000318</name>
</gene>
<accession>A0ABU0M173</accession>
<dbReference type="Pfam" id="PF20398">
    <property type="entry name" value="DUF6691"/>
    <property type="match status" value="1"/>
</dbReference>
<keyword evidence="1" id="KW-0812">Transmembrane</keyword>
<feature type="transmembrane region" description="Helical" evidence="1">
    <location>
        <begin position="12"/>
        <end position="34"/>
    </location>
</feature>
<feature type="transmembrane region" description="Helical" evidence="1">
    <location>
        <begin position="126"/>
        <end position="147"/>
    </location>
</feature>
<dbReference type="EMBL" id="JAUSWJ010000001">
    <property type="protein sequence ID" value="MDQ0514705.1"/>
    <property type="molecule type" value="Genomic_DNA"/>
</dbReference>
<keyword evidence="3" id="KW-1185">Reference proteome</keyword>
<dbReference type="InterPro" id="IPR046513">
    <property type="entry name" value="DUF6691"/>
</dbReference>
<reference evidence="2 3" key="1">
    <citation type="submission" date="2023-07" db="EMBL/GenBank/DDBJ databases">
        <title>Genomic Encyclopedia of Type Strains, Phase IV (KMG-IV): sequencing the most valuable type-strain genomes for metagenomic binning, comparative biology and taxonomic classification.</title>
        <authorList>
            <person name="Goeker M."/>
        </authorList>
    </citation>
    <scope>NUCLEOTIDE SEQUENCE [LARGE SCALE GENOMIC DNA]</scope>
    <source>
        <strain evidence="2 3">B1-1</strain>
    </source>
</reference>
<feature type="transmembrane region" description="Helical" evidence="1">
    <location>
        <begin position="54"/>
        <end position="74"/>
    </location>
</feature>
<protein>
    <submittedName>
        <fullName evidence="2">Membrane protein YedE/YeeE</fullName>
    </submittedName>
</protein>
<dbReference type="RefSeq" id="WP_266281903.1">
    <property type="nucleotide sequence ID" value="NZ_JAPKNF010000001.1"/>
</dbReference>
<comment type="caution">
    <text evidence="2">The sequence shown here is derived from an EMBL/GenBank/DDBJ whole genome shotgun (WGS) entry which is preliminary data.</text>
</comment>
<name>A0ABU0M173_9HYPH</name>
<evidence type="ECO:0000256" key="1">
    <source>
        <dbReference type="SAM" id="Phobius"/>
    </source>
</evidence>
<keyword evidence="1" id="KW-1133">Transmembrane helix</keyword>
<sequence>MTETAQRRPIVFHAAALVSGIIFGAGLAVSGMIHPQKVKAFLDVSRISSGGWDPSLAIVLAMAVIVTMGALRVAHRRRRPIAATSFSQPHARRVDGELVVGAAIFGVGWGLAGLCPGPALADLVSTFPSILLFLGAMLAGMMLVHVWRLRARRQSASIQEVET</sequence>
<keyword evidence="1" id="KW-0472">Membrane</keyword>
<dbReference type="Proteomes" id="UP001223743">
    <property type="component" value="Unassembled WGS sequence"/>
</dbReference>
<evidence type="ECO:0000313" key="2">
    <source>
        <dbReference type="EMBL" id="MDQ0514705.1"/>
    </source>
</evidence>
<proteinExistence type="predicted"/>
<evidence type="ECO:0000313" key="3">
    <source>
        <dbReference type="Proteomes" id="UP001223743"/>
    </source>
</evidence>